<organism evidence="3 4">
    <name type="scientific">Nocardioides endophyticus</name>
    <dbReference type="NCBI Taxonomy" id="1353775"/>
    <lineage>
        <taxon>Bacteria</taxon>
        <taxon>Bacillati</taxon>
        <taxon>Actinomycetota</taxon>
        <taxon>Actinomycetes</taxon>
        <taxon>Propionibacteriales</taxon>
        <taxon>Nocardioidaceae</taxon>
        <taxon>Nocardioides</taxon>
    </lineage>
</organism>
<gene>
    <name evidence="3" type="ORF">GCM10023350_30550</name>
</gene>
<dbReference type="PANTHER" id="PTHR46696:SF6">
    <property type="entry name" value="P450, PUTATIVE (EUROFUNG)-RELATED"/>
    <property type="match status" value="1"/>
</dbReference>
<evidence type="ECO:0000256" key="1">
    <source>
        <dbReference type="ARBA" id="ARBA00010617"/>
    </source>
</evidence>
<dbReference type="InterPro" id="IPR036396">
    <property type="entry name" value="Cyt_P450_sf"/>
</dbReference>
<dbReference type="InterPro" id="IPR002397">
    <property type="entry name" value="Cyt_P450_B"/>
</dbReference>
<evidence type="ECO:0000313" key="4">
    <source>
        <dbReference type="Proteomes" id="UP001499882"/>
    </source>
</evidence>
<dbReference type="EMBL" id="BAABKN010000019">
    <property type="protein sequence ID" value="GAA4743705.1"/>
    <property type="molecule type" value="Genomic_DNA"/>
</dbReference>
<accession>A0ABP8Z1E4</accession>
<comment type="similarity">
    <text evidence="1 2">Belongs to the cytochrome P450 family.</text>
</comment>
<name>A0ABP8Z1E4_9ACTN</name>
<dbReference type="PRINTS" id="PR00359">
    <property type="entry name" value="BP450"/>
</dbReference>
<evidence type="ECO:0000313" key="3">
    <source>
        <dbReference type="EMBL" id="GAA4743705.1"/>
    </source>
</evidence>
<dbReference type="PRINTS" id="PR00385">
    <property type="entry name" value="P450"/>
</dbReference>
<keyword evidence="2" id="KW-0560">Oxidoreductase</keyword>
<proteinExistence type="inferred from homology"/>
<dbReference type="RefSeq" id="WP_345527680.1">
    <property type="nucleotide sequence ID" value="NZ_BAABKN010000019.1"/>
</dbReference>
<keyword evidence="2" id="KW-0408">Iron</keyword>
<dbReference type="InterPro" id="IPR017972">
    <property type="entry name" value="Cyt_P450_CS"/>
</dbReference>
<protein>
    <recommendedName>
        <fullName evidence="5">Cytochrome P450</fullName>
    </recommendedName>
</protein>
<sequence>MTADLTLDELRAQYRRDYDPYAHWTIAEHLAEIAERREQAPISYSARGNGCWVLTRYDDIASVLRRNNRGFISFPNEPDGINAMGTSVGQIPIEVDGSLHKQFRALLDPYFSPKRVAEKEDTLRDWANILIDDWIEAGSCDFVDGFALPFPGATVLSIMGWPGEDLHRLNSWADTLMHGVAGGTPEETAAARGVAHGELREYFMQLIADRRESGPRDDVTSGAMEVEIDGKRMTDTELFDLFVLMMAAGLDTVQSVLCQSMVYLARNPEQWDKMFETPESLEPAIEELLRVGAPAVPTRNVVHDEVEVAGLMLPKGERVHFPLAAACRDPEVYPNPDEVIFDRVAKPHLAFGLGTHRCVGLHLARLELKVAFTELHRRMPTFSLVPGIEPRDHLALAWGVNDVHLRFEPGPREKTTAS</sequence>
<dbReference type="Gene3D" id="1.10.630.10">
    <property type="entry name" value="Cytochrome P450"/>
    <property type="match status" value="1"/>
</dbReference>
<keyword evidence="2" id="KW-0349">Heme</keyword>
<evidence type="ECO:0008006" key="5">
    <source>
        <dbReference type="Google" id="ProtNLM"/>
    </source>
</evidence>
<dbReference type="InterPro" id="IPR001128">
    <property type="entry name" value="Cyt_P450"/>
</dbReference>
<dbReference type="Pfam" id="PF00067">
    <property type="entry name" value="p450"/>
    <property type="match status" value="1"/>
</dbReference>
<keyword evidence="4" id="KW-1185">Reference proteome</keyword>
<dbReference type="Proteomes" id="UP001499882">
    <property type="component" value="Unassembled WGS sequence"/>
</dbReference>
<keyword evidence="2" id="KW-0503">Monooxygenase</keyword>
<comment type="caution">
    <text evidence="3">The sequence shown here is derived from an EMBL/GenBank/DDBJ whole genome shotgun (WGS) entry which is preliminary data.</text>
</comment>
<dbReference type="PANTHER" id="PTHR46696">
    <property type="entry name" value="P450, PUTATIVE (EUROFUNG)-RELATED"/>
    <property type="match status" value="1"/>
</dbReference>
<reference evidence="4" key="1">
    <citation type="journal article" date="2019" name="Int. J. Syst. Evol. Microbiol.">
        <title>The Global Catalogue of Microorganisms (GCM) 10K type strain sequencing project: providing services to taxonomists for standard genome sequencing and annotation.</title>
        <authorList>
            <consortium name="The Broad Institute Genomics Platform"/>
            <consortium name="The Broad Institute Genome Sequencing Center for Infectious Disease"/>
            <person name="Wu L."/>
            <person name="Ma J."/>
        </authorList>
    </citation>
    <scope>NUCLEOTIDE SEQUENCE [LARGE SCALE GENOMIC DNA]</scope>
    <source>
        <strain evidence="4">JCM 18532</strain>
    </source>
</reference>
<dbReference type="PROSITE" id="PS00086">
    <property type="entry name" value="CYTOCHROME_P450"/>
    <property type="match status" value="1"/>
</dbReference>
<dbReference type="SUPFAM" id="SSF48264">
    <property type="entry name" value="Cytochrome P450"/>
    <property type="match status" value="1"/>
</dbReference>
<keyword evidence="2" id="KW-0479">Metal-binding</keyword>
<evidence type="ECO:0000256" key="2">
    <source>
        <dbReference type="RuleBase" id="RU000461"/>
    </source>
</evidence>